<dbReference type="PANTHER" id="PTHR10426:SF88">
    <property type="entry name" value="ADIPOCYTE PLASMA MEMBRANE-ASSOCIATED PROTEIN HEMOMUCIN-RELATED"/>
    <property type="match status" value="1"/>
</dbReference>
<dbReference type="SUPFAM" id="SSF63829">
    <property type="entry name" value="Calcium-dependent phosphotriesterase"/>
    <property type="match status" value="1"/>
</dbReference>
<proteinExistence type="predicted"/>
<organism evidence="1 2">
    <name type="scientific">Thalassovita litoralis</name>
    <dbReference type="NCBI Taxonomy" id="1010611"/>
    <lineage>
        <taxon>Bacteria</taxon>
        <taxon>Pseudomonadati</taxon>
        <taxon>Pseudomonadota</taxon>
        <taxon>Alphaproteobacteria</taxon>
        <taxon>Rhodobacterales</taxon>
        <taxon>Roseobacteraceae</taxon>
        <taxon>Thalassovita</taxon>
    </lineage>
</organism>
<dbReference type="PANTHER" id="PTHR10426">
    <property type="entry name" value="STRICTOSIDINE SYNTHASE-RELATED"/>
    <property type="match status" value="1"/>
</dbReference>
<evidence type="ECO:0000313" key="2">
    <source>
        <dbReference type="Proteomes" id="UP000316030"/>
    </source>
</evidence>
<dbReference type="Gene3D" id="2.120.10.30">
    <property type="entry name" value="TolB, C-terminal domain"/>
    <property type="match status" value="1"/>
</dbReference>
<name>A0A521BME7_9RHOB</name>
<protein>
    <recommendedName>
        <fullName evidence="3">Strictosidine synthase</fullName>
    </recommendedName>
</protein>
<keyword evidence="2" id="KW-1185">Reference proteome</keyword>
<dbReference type="OrthoDB" id="8872498at2"/>
<accession>A0A521BME7</accession>
<evidence type="ECO:0008006" key="3">
    <source>
        <dbReference type="Google" id="ProtNLM"/>
    </source>
</evidence>
<dbReference type="AlphaFoldDB" id="A0A521BME7"/>
<sequence>MLDNLMNWIGSFGNTRSKSLSVPVFDGALKPNNLLEEAEILVEQPGLNDLARRDDGQIFTASANTLYALSKDGALTETMTFDRVISALAFMADGRPVVGLGDRIVLAPGSADERVVDTVKGRKLVAVTAIYRQPDGGLLVCDGSDRHGVDDWAWDLMGKNSGARLIRIDPASGDATVLASGMAYAFGAYDSTETGILVSESWKHCLTSVTGKKKPAVDRLAGYPSRMSLAQGGGFWLSLFCSRTQLVEFVLKEHDFRQEMMATIEPAYWISPSFGSGQDFLEPLQGGGVKQMGVLKPWAPPRSYGLVVRFDANLVPLYSMHSRVGGRNHGICATVQDGDTLYALSKGSGRILKLSVHTVETTLLGGAAQ</sequence>
<evidence type="ECO:0000313" key="1">
    <source>
        <dbReference type="EMBL" id="SMO48308.1"/>
    </source>
</evidence>
<dbReference type="Proteomes" id="UP000316030">
    <property type="component" value="Unassembled WGS sequence"/>
</dbReference>
<dbReference type="InterPro" id="IPR011042">
    <property type="entry name" value="6-blade_b-propeller_TolB-like"/>
</dbReference>
<dbReference type="EMBL" id="FXTO01000003">
    <property type="protein sequence ID" value="SMO48308.1"/>
    <property type="molecule type" value="Genomic_DNA"/>
</dbReference>
<dbReference type="GO" id="GO:0016787">
    <property type="term" value="F:hydrolase activity"/>
    <property type="evidence" value="ECO:0007669"/>
    <property type="project" value="TreeGrafter"/>
</dbReference>
<dbReference type="RefSeq" id="WP_142492208.1">
    <property type="nucleotide sequence ID" value="NZ_FXTO01000003.1"/>
</dbReference>
<reference evidence="1 2" key="1">
    <citation type="submission" date="2017-05" db="EMBL/GenBank/DDBJ databases">
        <authorList>
            <person name="Varghese N."/>
            <person name="Submissions S."/>
        </authorList>
    </citation>
    <scope>NUCLEOTIDE SEQUENCE [LARGE SCALE GENOMIC DNA]</scope>
    <source>
        <strain evidence="1 2">DSM 29506</strain>
    </source>
</reference>
<gene>
    <name evidence="1" type="ORF">SAMN06265173_103173</name>
</gene>